<comment type="caution">
    <text evidence="3">The sequence shown here is derived from an EMBL/GenBank/DDBJ whole genome shotgun (WGS) entry which is preliminary data.</text>
</comment>
<feature type="domain" description="GFO/IDH/MocA-like oxidoreductase" evidence="2">
    <location>
        <begin position="319"/>
        <end position="439"/>
    </location>
</feature>
<organism evidence="3 4">
    <name type="scientific">Ferrimicrobium acidiphilum DSM 19497</name>
    <dbReference type="NCBI Taxonomy" id="1121877"/>
    <lineage>
        <taxon>Bacteria</taxon>
        <taxon>Bacillati</taxon>
        <taxon>Actinomycetota</taxon>
        <taxon>Acidimicrobiia</taxon>
        <taxon>Acidimicrobiales</taxon>
        <taxon>Acidimicrobiaceae</taxon>
        <taxon>Ferrimicrobium</taxon>
    </lineage>
</organism>
<dbReference type="GO" id="GO:0000166">
    <property type="term" value="F:nucleotide binding"/>
    <property type="evidence" value="ECO:0007669"/>
    <property type="project" value="InterPro"/>
</dbReference>
<feature type="domain" description="Gfo/Idh/MocA-like oxidoreductase N-terminal" evidence="1">
    <location>
        <begin position="190"/>
        <end position="311"/>
    </location>
</feature>
<dbReference type="GeneID" id="78372743"/>
<dbReference type="GO" id="GO:0016491">
    <property type="term" value="F:oxidoreductase activity"/>
    <property type="evidence" value="ECO:0007669"/>
    <property type="project" value="UniProtKB-KW"/>
</dbReference>
<dbReference type="Pfam" id="PF01408">
    <property type="entry name" value="GFO_IDH_MocA"/>
    <property type="match status" value="1"/>
</dbReference>
<evidence type="ECO:0000313" key="3">
    <source>
        <dbReference type="EMBL" id="KJE76633.1"/>
    </source>
</evidence>
<keyword evidence="4" id="KW-1185">Reference proteome</keyword>
<dbReference type="eggNOG" id="COG0673">
    <property type="taxonomic scope" value="Bacteria"/>
</dbReference>
<gene>
    <name evidence="3" type="primary">ydgJ</name>
    <name evidence="3" type="ORF">FEAC_15620</name>
</gene>
<dbReference type="EC" id="1.-.-.-" evidence="3"/>
<dbReference type="PANTHER" id="PTHR43708:SF8">
    <property type="entry name" value="OXIDOREDUCTASE"/>
    <property type="match status" value="1"/>
</dbReference>
<evidence type="ECO:0000259" key="1">
    <source>
        <dbReference type="Pfam" id="PF01408"/>
    </source>
</evidence>
<keyword evidence="3" id="KW-0560">Oxidoreductase</keyword>
<dbReference type="RefSeq" id="WP_052565990.1">
    <property type="nucleotide sequence ID" value="NZ_JQKF01000014.1"/>
</dbReference>
<dbReference type="Proteomes" id="UP000032336">
    <property type="component" value="Unassembled WGS sequence"/>
</dbReference>
<dbReference type="Pfam" id="PF22725">
    <property type="entry name" value="GFO_IDH_MocA_C3"/>
    <property type="match status" value="1"/>
</dbReference>
<dbReference type="Gene3D" id="3.30.360.10">
    <property type="entry name" value="Dihydrodipicolinate Reductase, domain 2"/>
    <property type="match status" value="1"/>
</dbReference>
<proteinExistence type="predicted"/>
<dbReference type="InterPro" id="IPR055170">
    <property type="entry name" value="GFO_IDH_MocA-like_dom"/>
</dbReference>
<evidence type="ECO:0000313" key="4">
    <source>
        <dbReference type="Proteomes" id="UP000032336"/>
    </source>
</evidence>
<dbReference type="PANTHER" id="PTHR43708">
    <property type="entry name" value="CONSERVED EXPRESSED OXIDOREDUCTASE (EUROFUNG)"/>
    <property type="match status" value="1"/>
</dbReference>
<protein>
    <submittedName>
        <fullName evidence="3">Putative oxidoreductase YdgJ</fullName>
        <ecNumber evidence="3">1.-.-.-</ecNumber>
    </submittedName>
</protein>
<name>A0A0D8FTM3_9ACTN</name>
<dbReference type="OrthoDB" id="256869at2"/>
<dbReference type="STRING" id="1121877.FEAC_15620"/>
<reference evidence="3 4" key="1">
    <citation type="submission" date="2015-01" db="EMBL/GenBank/DDBJ databases">
        <title>Draft genome of the acidophilic iron oxidizer Ferrimicrobium acidiphilum strain T23.</title>
        <authorList>
            <person name="Poehlein A."/>
            <person name="Eisen S."/>
            <person name="Schloemann M."/>
            <person name="Johnson B.D."/>
            <person name="Daniel R."/>
            <person name="Muehling M."/>
        </authorList>
    </citation>
    <scope>NUCLEOTIDE SEQUENCE [LARGE SCALE GENOMIC DNA]</scope>
    <source>
        <strain evidence="3 4">T23</strain>
    </source>
</reference>
<dbReference type="AlphaFoldDB" id="A0A0D8FTM3"/>
<dbReference type="InterPro" id="IPR036291">
    <property type="entry name" value="NAD(P)-bd_dom_sf"/>
</dbReference>
<dbReference type="Gene3D" id="3.40.50.720">
    <property type="entry name" value="NAD(P)-binding Rossmann-like Domain"/>
    <property type="match status" value="1"/>
</dbReference>
<dbReference type="SUPFAM" id="SSF51735">
    <property type="entry name" value="NAD(P)-binding Rossmann-fold domains"/>
    <property type="match status" value="1"/>
</dbReference>
<dbReference type="InterPro" id="IPR000683">
    <property type="entry name" value="Gfo/Idh/MocA-like_OxRdtase_N"/>
</dbReference>
<dbReference type="SUPFAM" id="SSF55347">
    <property type="entry name" value="Glyceraldehyde-3-phosphate dehydrogenase-like, C-terminal domain"/>
    <property type="match status" value="1"/>
</dbReference>
<sequence>MTLPSAVSVQPTTSNVLRRARWADKVQVVETPGAPLSSDRTIIAVTSDAVTPGLLSAVHDGAKVIVILAAESGSELLNALPGYSAIDRSPTGEWMLTTNREIPVLARTPGEFATRTSLTTFTPPEDAATLMTVNIALKNYVVASQQPLGHGLLTVIGLDLVTLTTPRSWPERIMELLIAQTRGESTETLGVGIVGYGPYGGMGLYHGTAAEQTPGLRLVSAVDANPARISQAQQDFPGLVGYRTADELFGDSVTDIAIIATPPNTHFQLALAALEAGKHVVVEKPLCLTVDEADKLIDVAESNQRVLTVHHNRRWDQDYRTLVSLVEAGMIGEVFNIETSVGGFDHPCRAWHSDTDVSGGLAYDWGAHHIDWIHQLYGTAPERVFAFGHKRRWHEMTNLDQLRIHLQFSGGREATFFQSELDGFRRPKFYVQGTEGTIVGNYAPFEQPRVEPVTGYRVDRYHYAEAPVNLQVALYEGPGRLGLYQPELVSLDTFGFHRDLADNLLVGTPLAVQATQIREVVGVLELAHRSSDLGTLQTLTPR</sequence>
<evidence type="ECO:0000259" key="2">
    <source>
        <dbReference type="Pfam" id="PF22725"/>
    </source>
</evidence>
<dbReference type="InterPro" id="IPR051317">
    <property type="entry name" value="Gfo/Idh/MocA_oxidoreduct"/>
</dbReference>
<dbReference type="EMBL" id="JXUW01000013">
    <property type="protein sequence ID" value="KJE76633.1"/>
    <property type="molecule type" value="Genomic_DNA"/>
</dbReference>
<accession>A0A0D8FTM3</accession>